<evidence type="ECO:0000259" key="11">
    <source>
        <dbReference type="PROSITE" id="PS50850"/>
    </source>
</evidence>
<dbReference type="PROSITE" id="PS00216">
    <property type="entry name" value="SUGAR_TRANSPORT_1"/>
    <property type="match status" value="1"/>
</dbReference>
<feature type="transmembrane region" description="Helical" evidence="10">
    <location>
        <begin position="241"/>
        <end position="263"/>
    </location>
</feature>
<dbReference type="Gene3D" id="1.20.1250.20">
    <property type="entry name" value="MFS general substrate transporter like domains"/>
    <property type="match status" value="1"/>
</dbReference>
<evidence type="ECO:0000256" key="4">
    <source>
        <dbReference type="ARBA" id="ARBA00022597"/>
    </source>
</evidence>
<feature type="transmembrane region" description="Helical" evidence="10">
    <location>
        <begin position="211"/>
        <end position="229"/>
    </location>
</feature>
<sequence length="549" mass="61483">MTLKESINLCGCRLQTQDLWSVVWCRNWKKQQYNDRSQLYWKMPAVVVSGSGENQEFEGRITVYVIVCVIIAAFGGLMFGYDIGISGGVTSMDDFLKKFFPAVFEKKHHALENNYCKYDNQFLQLFTSCLYLAALIASFVASKVCSKYGRKLTMQIASIFFIIGVILTAGGINIEMIIFGRIFLGFGVGFANQAVPLFLSEIAPPNLRGALNISFQLFITIGILVSNLINYFTTNVHPHGWRISLGIAGVPALMLCLGSILICETPTSLIERHKVEEGRKVLGKIRGVENVDDEFDSIIHACEMAKQVKDPFRKLMKPVSRPQLVISICLQIFQQFTGINAIMFYAPVLFQTVGFGNDAALLSSVITGLVNVFSTVVSIYVVDRAGRRILLLEACVQMFISQVIIGIILFKELKTTGDNLSKGEAIFVVILVCTFVMGFAWSWGPLGWLIPSEIFPLETRSAGFAFAVSTNMLFTFIIGQAFLSMLCQMQAGIFFFFAAWVIIMGAFTWFLLPETKGVPVDAMVDKVWKQHWFWRSFMIEDDRPDVKVV</sequence>
<dbReference type="PANTHER" id="PTHR23500">
    <property type="entry name" value="SOLUTE CARRIER FAMILY 2, FACILITATED GLUCOSE TRANSPORTER"/>
    <property type="match status" value="1"/>
</dbReference>
<dbReference type="InterPro" id="IPR005828">
    <property type="entry name" value="MFS_sugar_transport-like"/>
</dbReference>
<evidence type="ECO:0000256" key="9">
    <source>
        <dbReference type="RuleBase" id="RU003346"/>
    </source>
</evidence>
<evidence type="ECO:0000256" key="7">
    <source>
        <dbReference type="ARBA" id="ARBA00022989"/>
    </source>
</evidence>
<dbReference type="InterPro" id="IPR045262">
    <property type="entry name" value="STP/PLT_plant"/>
</dbReference>
<comment type="subcellular location">
    <subcellularLocation>
        <location evidence="1">Membrane</location>
        <topology evidence="1">Multi-pass membrane protein</topology>
    </subcellularLocation>
</comment>
<dbReference type="GO" id="GO:0015293">
    <property type="term" value="F:symporter activity"/>
    <property type="evidence" value="ECO:0007669"/>
    <property type="project" value="UniProtKB-KW"/>
</dbReference>
<gene>
    <name evidence="12" type="ORF">ES332_D09G070600v1</name>
</gene>
<feature type="transmembrane region" description="Helical" evidence="10">
    <location>
        <begin position="389"/>
        <end position="410"/>
    </location>
</feature>
<dbReference type="PRINTS" id="PR00171">
    <property type="entry name" value="SUGRTRNSPORT"/>
</dbReference>
<dbReference type="PROSITE" id="PS00217">
    <property type="entry name" value="SUGAR_TRANSPORT_2"/>
    <property type="match status" value="1"/>
</dbReference>
<evidence type="ECO:0000313" key="12">
    <source>
        <dbReference type="EMBL" id="TYH53045.1"/>
    </source>
</evidence>
<feature type="transmembrane region" description="Helical" evidence="10">
    <location>
        <begin position="178"/>
        <end position="199"/>
    </location>
</feature>
<reference evidence="12 13" key="1">
    <citation type="submission" date="2019-07" db="EMBL/GenBank/DDBJ databases">
        <title>WGS assembly of Gossypium tomentosum.</title>
        <authorList>
            <person name="Chen Z.J."/>
            <person name="Sreedasyam A."/>
            <person name="Ando A."/>
            <person name="Song Q."/>
            <person name="De L."/>
            <person name="Hulse-Kemp A."/>
            <person name="Ding M."/>
            <person name="Ye W."/>
            <person name="Kirkbride R."/>
            <person name="Jenkins J."/>
            <person name="Plott C."/>
            <person name="Lovell J."/>
            <person name="Lin Y.-M."/>
            <person name="Vaughn R."/>
            <person name="Liu B."/>
            <person name="Li W."/>
            <person name="Simpson S."/>
            <person name="Scheffler B."/>
            <person name="Saski C."/>
            <person name="Grover C."/>
            <person name="Hu G."/>
            <person name="Conover J."/>
            <person name="Carlson J."/>
            <person name="Shu S."/>
            <person name="Boston L."/>
            <person name="Williams M."/>
            <person name="Peterson D."/>
            <person name="Mcgee K."/>
            <person name="Jones D."/>
            <person name="Wendel J."/>
            <person name="Stelly D."/>
            <person name="Grimwood J."/>
            <person name="Schmutz J."/>
        </authorList>
    </citation>
    <scope>NUCLEOTIDE SEQUENCE [LARGE SCALE GENOMIC DNA]</scope>
    <source>
        <strain evidence="12">7179.01</strain>
    </source>
</reference>
<dbReference type="GO" id="GO:0016020">
    <property type="term" value="C:membrane"/>
    <property type="evidence" value="ECO:0007669"/>
    <property type="project" value="UniProtKB-SubCell"/>
</dbReference>
<dbReference type="Pfam" id="PF00083">
    <property type="entry name" value="Sugar_tr"/>
    <property type="match status" value="1"/>
</dbReference>
<dbReference type="InterPro" id="IPR044778">
    <property type="entry name" value="MFS_STP/MST-like_plant"/>
</dbReference>
<feature type="transmembrane region" description="Helical" evidence="10">
    <location>
        <begin position="122"/>
        <end position="140"/>
    </location>
</feature>
<dbReference type="InterPro" id="IPR036259">
    <property type="entry name" value="MFS_trans_sf"/>
</dbReference>
<dbReference type="PANTHER" id="PTHR23500:SF472">
    <property type="entry name" value="SUGAR TRANSPORT PROTEIN 6"/>
    <property type="match status" value="1"/>
</dbReference>
<evidence type="ECO:0000256" key="2">
    <source>
        <dbReference type="ARBA" id="ARBA00010992"/>
    </source>
</evidence>
<feature type="domain" description="Major facilitator superfamily (MFS) profile" evidence="11">
    <location>
        <begin position="68"/>
        <end position="516"/>
    </location>
</feature>
<feature type="transmembrane region" description="Helical" evidence="10">
    <location>
        <begin position="489"/>
        <end position="512"/>
    </location>
</feature>
<dbReference type="InterPro" id="IPR003663">
    <property type="entry name" value="Sugar/inositol_transpt"/>
</dbReference>
<proteinExistence type="inferred from homology"/>
<feature type="transmembrane region" description="Helical" evidence="10">
    <location>
        <begin position="324"/>
        <end position="348"/>
    </location>
</feature>
<keyword evidence="4" id="KW-0762">Sugar transport</keyword>
<dbReference type="SUPFAM" id="SSF103473">
    <property type="entry name" value="MFS general substrate transporter"/>
    <property type="match status" value="1"/>
</dbReference>
<feature type="transmembrane region" description="Helical" evidence="10">
    <location>
        <begin position="425"/>
        <end position="450"/>
    </location>
</feature>
<dbReference type="InterPro" id="IPR005829">
    <property type="entry name" value="Sugar_transporter_CS"/>
</dbReference>
<feature type="transmembrane region" description="Helical" evidence="10">
    <location>
        <begin position="152"/>
        <end position="172"/>
    </location>
</feature>
<evidence type="ECO:0000256" key="10">
    <source>
        <dbReference type="SAM" id="Phobius"/>
    </source>
</evidence>
<protein>
    <recommendedName>
        <fullName evidence="11">Major facilitator superfamily (MFS) profile domain-containing protein</fullName>
    </recommendedName>
</protein>
<evidence type="ECO:0000256" key="1">
    <source>
        <dbReference type="ARBA" id="ARBA00004141"/>
    </source>
</evidence>
<comment type="similarity">
    <text evidence="2 9">Belongs to the major facilitator superfamily. Sugar transporter (TC 2.A.1.1) family.</text>
</comment>
<dbReference type="InterPro" id="IPR020846">
    <property type="entry name" value="MFS_dom"/>
</dbReference>
<keyword evidence="5 10" id="KW-0812">Transmembrane</keyword>
<evidence type="ECO:0000256" key="6">
    <source>
        <dbReference type="ARBA" id="ARBA00022847"/>
    </source>
</evidence>
<keyword evidence="6" id="KW-0769">Symport</keyword>
<evidence type="ECO:0000256" key="3">
    <source>
        <dbReference type="ARBA" id="ARBA00022448"/>
    </source>
</evidence>
<name>A0A5D2JF46_GOSTO</name>
<accession>A0A5D2JF46</accession>
<dbReference type="PROSITE" id="PS50850">
    <property type="entry name" value="MFS"/>
    <property type="match status" value="1"/>
</dbReference>
<dbReference type="NCBIfam" id="TIGR00879">
    <property type="entry name" value="SP"/>
    <property type="match status" value="1"/>
</dbReference>
<dbReference type="EMBL" id="CM017631">
    <property type="protein sequence ID" value="TYH53045.1"/>
    <property type="molecule type" value="Genomic_DNA"/>
</dbReference>
<feature type="transmembrane region" description="Helical" evidence="10">
    <location>
        <begin position="462"/>
        <end position="483"/>
    </location>
</feature>
<dbReference type="CDD" id="cd17361">
    <property type="entry name" value="MFS_STP"/>
    <property type="match status" value="1"/>
</dbReference>
<keyword evidence="3 9" id="KW-0813">Transport</keyword>
<keyword evidence="8 10" id="KW-0472">Membrane</keyword>
<organism evidence="12 13">
    <name type="scientific">Gossypium tomentosum</name>
    <name type="common">Hawaiian cotton</name>
    <name type="synonym">Gossypium sandvicense</name>
    <dbReference type="NCBI Taxonomy" id="34277"/>
    <lineage>
        <taxon>Eukaryota</taxon>
        <taxon>Viridiplantae</taxon>
        <taxon>Streptophyta</taxon>
        <taxon>Embryophyta</taxon>
        <taxon>Tracheophyta</taxon>
        <taxon>Spermatophyta</taxon>
        <taxon>Magnoliopsida</taxon>
        <taxon>eudicotyledons</taxon>
        <taxon>Gunneridae</taxon>
        <taxon>Pentapetalae</taxon>
        <taxon>rosids</taxon>
        <taxon>malvids</taxon>
        <taxon>Malvales</taxon>
        <taxon>Malvaceae</taxon>
        <taxon>Malvoideae</taxon>
        <taxon>Gossypium</taxon>
    </lineage>
</organism>
<dbReference type="AlphaFoldDB" id="A0A5D2JF46"/>
<dbReference type="GO" id="GO:0015145">
    <property type="term" value="F:monosaccharide transmembrane transporter activity"/>
    <property type="evidence" value="ECO:0007669"/>
    <property type="project" value="InterPro"/>
</dbReference>
<evidence type="ECO:0000256" key="8">
    <source>
        <dbReference type="ARBA" id="ARBA00023136"/>
    </source>
</evidence>
<evidence type="ECO:0000256" key="5">
    <source>
        <dbReference type="ARBA" id="ARBA00022692"/>
    </source>
</evidence>
<keyword evidence="13" id="KW-1185">Reference proteome</keyword>
<keyword evidence="7 10" id="KW-1133">Transmembrane helix</keyword>
<feature type="transmembrane region" description="Helical" evidence="10">
    <location>
        <begin position="61"/>
        <end position="81"/>
    </location>
</feature>
<feature type="transmembrane region" description="Helical" evidence="10">
    <location>
        <begin position="360"/>
        <end position="382"/>
    </location>
</feature>
<evidence type="ECO:0000313" key="13">
    <source>
        <dbReference type="Proteomes" id="UP000322667"/>
    </source>
</evidence>
<dbReference type="Proteomes" id="UP000322667">
    <property type="component" value="Chromosome D09"/>
</dbReference>
<dbReference type="FunFam" id="1.20.1250.20:FF:000002">
    <property type="entry name" value="Sugar transport protein 13"/>
    <property type="match status" value="1"/>
</dbReference>